<feature type="transmembrane region" description="Helical" evidence="1">
    <location>
        <begin position="213"/>
        <end position="231"/>
    </location>
</feature>
<keyword evidence="1" id="KW-0812">Transmembrane</keyword>
<proteinExistence type="predicted"/>
<comment type="caution">
    <text evidence="2">The sequence shown here is derived from an EMBL/GenBank/DDBJ whole genome shotgun (WGS) entry which is preliminary data.</text>
</comment>
<organism evidence="2 3">
    <name type="scientific">Litoribacillus peritrichatus</name>
    <dbReference type="NCBI Taxonomy" id="718191"/>
    <lineage>
        <taxon>Bacteria</taxon>
        <taxon>Pseudomonadati</taxon>
        <taxon>Pseudomonadota</taxon>
        <taxon>Gammaproteobacteria</taxon>
        <taxon>Oceanospirillales</taxon>
        <taxon>Oceanospirillaceae</taxon>
        <taxon>Litoribacillus</taxon>
    </lineage>
</organism>
<feature type="transmembrane region" description="Helical" evidence="1">
    <location>
        <begin position="189"/>
        <end position="207"/>
    </location>
</feature>
<name>A0ABP7MY41_9GAMM</name>
<reference evidence="3" key="1">
    <citation type="journal article" date="2019" name="Int. J. Syst. Evol. Microbiol.">
        <title>The Global Catalogue of Microorganisms (GCM) 10K type strain sequencing project: providing services to taxonomists for standard genome sequencing and annotation.</title>
        <authorList>
            <consortium name="The Broad Institute Genomics Platform"/>
            <consortium name="The Broad Institute Genome Sequencing Center for Infectious Disease"/>
            <person name="Wu L."/>
            <person name="Ma J."/>
        </authorList>
    </citation>
    <scope>NUCLEOTIDE SEQUENCE [LARGE SCALE GENOMIC DNA]</scope>
    <source>
        <strain evidence="3">JCM 17551</strain>
    </source>
</reference>
<gene>
    <name evidence="2" type="ORF">GCM10022277_31810</name>
</gene>
<keyword evidence="3" id="KW-1185">Reference proteome</keyword>
<dbReference type="EMBL" id="BAABBN010000007">
    <property type="protein sequence ID" value="GAA3932598.1"/>
    <property type="molecule type" value="Genomic_DNA"/>
</dbReference>
<sequence length="406" mass="47166">MLSQDIPLEWLLVIPVVAGFIGWFTNWLAIKMIFYPKKYLGIRLGRLHLGWQGIIHRKADGFARVVGKQVSEQILQSDTLIPEVDPKIANEFIDRFPELWNEIESGQLLPDLLGEQWEKMSPMQRQMVSMQIRFDSRSLFIEIIKMTRQKFIERFDMRAVVTRRLSNDSHLLAKLYGDIARPELKRIEVFGLYFGFLIGAAEALLFSMFELNWLIFIFGILIGAFTNWLAIEMIFKPRHPVNILGFKYQGLFPKRQSEIAVQFGEIGATHVLPVSALVEEIMATLQQQDFIGELEDTSKRWLTRIVENYRSHLPDDVSSEWIANKAVDLFYQKKLHVQEELSVEFERLLAPRYRVSELITENLLQLPKEKFERVLRIVVEQDETTLILIGAVIGFMISAVQFSVFS</sequence>
<dbReference type="RefSeq" id="WP_344799554.1">
    <property type="nucleotide sequence ID" value="NZ_BAABBN010000007.1"/>
</dbReference>
<evidence type="ECO:0000313" key="3">
    <source>
        <dbReference type="Proteomes" id="UP001501565"/>
    </source>
</evidence>
<evidence type="ECO:0000313" key="2">
    <source>
        <dbReference type="EMBL" id="GAA3932598.1"/>
    </source>
</evidence>
<evidence type="ECO:0000256" key="1">
    <source>
        <dbReference type="SAM" id="Phobius"/>
    </source>
</evidence>
<dbReference type="Proteomes" id="UP001501565">
    <property type="component" value="Unassembled WGS sequence"/>
</dbReference>
<feature type="transmembrane region" description="Helical" evidence="1">
    <location>
        <begin position="386"/>
        <end position="405"/>
    </location>
</feature>
<keyword evidence="1" id="KW-0472">Membrane</keyword>
<protein>
    <submittedName>
        <fullName evidence="2">DUF445 family protein</fullName>
    </submittedName>
</protein>
<keyword evidence="1" id="KW-1133">Transmembrane helix</keyword>
<accession>A0ABP7MY41</accession>
<dbReference type="PANTHER" id="PTHR35791:SF1">
    <property type="entry name" value="UPF0754 MEMBRANE PROTEIN YHEB"/>
    <property type="match status" value="1"/>
</dbReference>
<dbReference type="PANTHER" id="PTHR35791">
    <property type="entry name" value="UPF0754 MEMBRANE PROTEIN YHEB"/>
    <property type="match status" value="1"/>
</dbReference>
<feature type="transmembrane region" description="Helical" evidence="1">
    <location>
        <begin position="12"/>
        <end position="34"/>
    </location>
</feature>